<dbReference type="Proteomes" id="UP000233249">
    <property type="component" value="Unassembled WGS sequence"/>
</dbReference>
<accession>A0A2N0XA66</accession>
<reference evidence="1 2" key="1">
    <citation type="submission" date="2017-12" db="EMBL/GenBank/DDBJ databases">
        <title>Corynebacterium mastitidis 16-1433 Genome.</title>
        <authorList>
            <person name="Gulvik C.A."/>
        </authorList>
    </citation>
    <scope>NUCLEOTIDE SEQUENCE [LARGE SCALE GENOMIC DNA]</scope>
    <source>
        <strain evidence="1 2">16-1433</strain>
    </source>
</reference>
<protein>
    <recommendedName>
        <fullName evidence="3">NUDIX hydrolase</fullName>
    </recommendedName>
</protein>
<dbReference type="STRING" id="1121365.GCA_000375365_01546"/>
<dbReference type="InterPro" id="IPR023353">
    <property type="entry name" value="LemA-like_dom_sf"/>
</dbReference>
<organism evidence="1 2">
    <name type="scientific">Corynebacterium mastitidis</name>
    <dbReference type="NCBI Taxonomy" id="161890"/>
    <lineage>
        <taxon>Bacteria</taxon>
        <taxon>Bacillati</taxon>
        <taxon>Actinomycetota</taxon>
        <taxon>Actinomycetes</taxon>
        <taxon>Mycobacteriales</taxon>
        <taxon>Corynebacteriaceae</taxon>
        <taxon>Corynebacterium</taxon>
    </lineage>
</organism>
<gene>
    <name evidence="1" type="ORF">CXB45_00075</name>
</gene>
<dbReference type="OrthoDB" id="3214694at2"/>
<evidence type="ECO:0000313" key="2">
    <source>
        <dbReference type="Proteomes" id="UP000233249"/>
    </source>
</evidence>
<name>A0A2N0XA66_9CORY</name>
<evidence type="ECO:0000313" key="1">
    <source>
        <dbReference type="EMBL" id="PKF69602.1"/>
    </source>
</evidence>
<dbReference type="RefSeq" id="WP_101172635.1">
    <property type="nucleotide sequence ID" value="NZ_JAKRKB010000001.1"/>
</dbReference>
<dbReference type="SUPFAM" id="SSF140478">
    <property type="entry name" value="LemA-like"/>
    <property type="match status" value="1"/>
</dbReference>
<dbReference type="AlphaFoldDB" id="A0A2N0XA66"/>
<evidence type="ECO:0008006" key="3">
    <source>
        <dbReference type="Google" id="ProtNLM"/>
    </source>
</evidence>
<sequence>MGWWIALAVIATLVVAWAYFTAQRLNRLHIRTDSALQNLQASLDRRASLAEALVPEAEAAARAILAMDYPVHALDHRARAEERLEGILAGMPVPRQVVDASARVELARRFYNDAVTDTRALRTRPAVRVLRLGGTAPLPVYFELPSAREGRESRANPEERPEGA</sequence>
<proteinExistence type="predicted"/>
<dbReference type="EMBL" id="PJAF01000001">
    <property type="protein sequence ID" value="PKF69602.1"/>
    <property type="molecule type" value="Genomic_DNA"/>
</dbReference>
<comment type="caution">
    <text evidence="1">The sequence shown here is derived from an EMBL/GenBank/DDBJ whole genome shotgun (WGS) entry which is preliminary data.</text>
</comment>